<accession>A0A9W7QED5</accession>
<dbReference type="Proteomes" id="UP000475765">
    <property type="component" value="Unassembled WGS sequence"/>
</dbReference>
<protein>
    <recommendedName>
        <fullName evidence="1">PIN domain-containing protein</fullName>
    </recommendedName>
</protein>
<dbReference type="Pfam" id="PF13638">
    <property type="entry name" value="PIN_4"/>
    <property type="match status" value="1"/>
</dbReference>
<dbReference type="RefSeq" id="WP_151521914.1">
    <property type="nucleotide sequence ID" value="NZ_WBPL01000037.1"/>
</dbReference>
<evidence type="ECO:0000313" key="3">
    <source>
        <dbReference type="Proteomes" id="UP000475765"/>
    </source>
</evidence>
<comment type="caution">
    <text evidence="2">The sequence shown here is derived from an EMBL/GenBank/DDBJ whole genome shotgun (WGS) entry which is preliminary data.</text>
</comment>
<dbReference type="InterPro" id="IPR002716">
    <property type="entry name" value="PIN_dom"/>
</dbReference>
<dbReference type="AlphaFoldDB" id="A0A9W7QED5"/>
<feature type="domain" description="PIN" evidence="1">
    <location>
        <begin position="46"/>
        <end position="166"/>
    </location>
</feature>
<organism evidence="2 3">
    <name type="scientific">Bacillus cereus</name>
    <dbReference type="NCBI Taxonomy" id="1396"/>
    <lineage>
        <taxon>Bacteria</taxon>
        <taxon>Bacillati</taxon>
        <taxon>Bacillota</taxon>
        <taxon>Bacilli</taxon>
        <taxon>Bacillales</taxon>
        <taxon>Bacillaceae</taxon>
        <taxon>Bacillus</taxon>
        <taxon>Bacillus cereus group</taxon>
    </lineage>
</organism>
<gene>
    <name evidence="2" type="ORF">F8172_16660</name>
</gene>
<name>A0A9W7QED5_BACCE</name>
<proteinExistence type="predicted"/>
<reference evidence="2 3" key="1">
    <citation type="submission" date="2019-10" db="EMBL/GenBank/DDBJ databases">
        <title>Bacillus from the desert of Cuatro Cinegas, Coahuila.</title>
        <authorList>
            <person name="Olmedo-Alvarez G."/>
            <person name="Saldana S."/>
            <person name="Barcelo D."/>
        </authorList>
    </citation>
    <scope>NUCLEOTIDE SEQUENCE [LARGE SCALE GENOMIC DNA]</scope>
    <source>
        <strain evidence="2 3">CH417_13T</strain>
    </source>
</reference>
<sequence length="492" mass="58388">MTITTYNLYEYKDYWNDFEIREYLEFLDLFKARLKFYCDCGFYIGIDTNLIMDFPVILDLIKSKDKLLISRKVYDELDGLKKSSNKAGKQARYALQKLEEYQISNGPISFLKTDKTFTESLNLQPESPDDLIIASYIKEKNQNDKKVLFLSNDRGARILSRSVNLDNFELSEDLIIPCDEEGLVLIEYEHFLEFFEQDKSGGNYPSIENNPYYYQQFKNFYLYHREYRRFTDENGKLNPLDLLNSTLSPVHIERKKNAETFGYQFIKNYGENEKGSYDATFNTIYTPKLPFETEYKYDHSFLKGIDWLERAKKFLHKQGGLSFIPTIMTFKHTFIQAIQEHHEKGGYFFIDETIYKRFPIILKLIPDISNLLIDESTYHSLQKDPIYMTLKYCVEKEIITFPFSLESTNINNEFGKDTKKQITEELILSTLSYHNRQKDILVLSDNVELRNMARSFQFQVYEPPSEKIFCKPMQLLFQATKEQLMRLYYTDL</sequence>
<dbReference type="Gene3D" id="3.40.50.1010">
    <property type="entry name" value="5'-nuclease"/>
    <property type="match status" value="1"/>
</dbReference>
<dbReference type="EMBL" id="WBPP01000022">
    <property type="protein sequence ID" value="KAB2393429.1"/>
    <property type="molecule type" value="Genomic_DNA"/>
</dbReference>
<evidence type="ECO:0000313" key="2">
    <source>
        <dbReference type="EMBL" id="KAB2393429.1"/>
    </source>
</evidence>
<evidence type="ECO:0000259" key="1">
    <source>
        <dbReference type="Pfam" id="PF13638"/>
    </source>
</evidence>